<dbReference type="InterPro" id="IPR003661">
    <property type="entry name" value="HisK_dim/P_dom"/>
</dbReference>
<dbReference type="GO" id="GO:0000166">
    <property type="term" value="F:nucleotide binding"/>
    <property type="evidence" value="ECO:0007669"/>
    <property type="project" value="UniProtKB-KW"/>
</dbReference>
<dbReference type="SUPFAM" id="SSF55785">
    <property type="entry name" value="PYP-like sensor domain (PAS domain)"/>
    <property type="match status" value="3"/>
</dbReference>
<dbReference type="PANTHER" id="PTHR43304">
    <property type="entry name" value="PHYTOCHROME-LIKE PROTEIN CPH1"/>
    <property type="match status" value="1"/>
</dbReference>
<feature type="domain" description="PAC" evidence="16">
    <location>
        <begin position="90"/>
        <end position="142"/>
    </location>
</feature>
<dbReference type="RefSeq" id="WP_146624571.1">
    <property type="nucleotide sequence ID" value="NZ_QLMC01000010.1"/>
</dbReference>
<dbReference type="InterPro" id="IPR005467">
    <property type="entry name" value="His_kinase_dom"/>
</dbReference>
<feature type="domain" description="PAC" evidence="16">
    <location>
        <begin position="218"/>
        <end position="270"/>
    </location>
</feature>
<dbReference type="InterPro" id="IPR052162">
    <property type="entry name" value="Sensor_kinase/Photoreceptor"/>
</dbReference>
<evidence type="ECO:0000259" key="14">
    <source>
        <dbReference type="PROSITE" id="PS50109"/>
    </source>
</evidence>
<dbReference type="OrthoDB" id="9808408at2"/>
<dbReference type="EMBL" id="QLMC01000010">
    <property type="protein sequence ID" value="RAJ91054.1"/>
    <property type="molecule type" value="Genomic_DNA"/>
</dbReference>
<evidence type="ECO:0000256" key="12">
    <source>
        <dbReference type="ARBA" id="ARBA00022989"/>
    </source>
</evidence>
<dbReference type="Gene3D" id="1.10.287.130">
    <property type="match status" value="1"/>
</dbReference>
<keyword evidence="9" id="KW-0677">Repeat</keyword>
<dbReference type="CDD" id="cd00082">
    <property type="entry name" value="HisKA"/>
    <property type="match status" value="1"/>
</dbReference>
<dbReference type="Gene3D" id="2.10.70.100">
    <property type="match status" value="1"/>
</dbReference>
<keyword evidence="18" id="KW-1185">Reference proteome</keyword>
<evidence type="ECO:0000256" key="10">
    <source>
        <dbReference type="ARBA" id="ARBA00022741"/>
    </source>
</evidence>
<comment type="caution">
    <text evidence="17">The sequence shown here is derived from an EMBL/GenBank/DDBJ whole genome shotgun (WGS) entry which is preliminary data.</text>
</comment>
<dbReference type="FunFam" id="3.30.450.20:FF:000099">
    <property type="entry name" value="Sensory box sensor histidine kinase"/>
    <property type="match status" value="1"/>
</dbReference>
<dbReference type="SMART" id="SM00388">
    <property type="entry name" value="HisKA"/>
    <property type="match status" value="1"/>
</dbReference>
<evidence type="ECO:0000256" key="4">
    <source>
        <dbReference type="ARBA" id="ARBA00022475"/>
    </source>
</evidence>
<dbReference type="FunFam" id="2.10.70.100:FF:000001">
    <property type="entry name" value="Sensory transduction histidine kinase"/>
    <property type="match status" value="1"/>
</dbReference>
<feature type="non-terminal residue" evidence="17">
    <location>
        <position position="544"/>
    </location>
</feature>
<evidence type="ECO:0000256" key="3">
    <source>
        <dbReference type="ARBA" id="ARBA00012438"/>
    </source>
</evidence>
<dbReference type="InterPro" id="IPR036890">
    <property type="entry name" value="HATPase_C_sf"/>
</dbReference>
<feature type="domain" description="PAS" evidence="15">
    <location>
        <begin position="271"/>
        <end position="327"/>
    </location>
</feature>
<dbReference type="Pfam" id="PF00512">
    <property type="entry name" value="HisKA"/>
    <property type="match status" value="1"/>
</dbReference>
<proteinExistence type="predicted"/>
<evidence type="ECO:0000313" key="18">
    <source>
        <dbReference type="Proteomes" id="UP000248790"/>
    </source>
</evidence>
<dbReference type="PANTHER" id="PTHR43304:SF1">
    <property type="entry name" value="PAC DOMAIN-CONTAINING PROTEIN"/>
    <property type="match status" value="1"/>
</dbReference>
<comment type="subcellular location">
    <subcellularLocation>
        <location evidence="2">Cell inner membrane</location>
        <topology evidence="2">Multi-pass membrane protein</topology>
    </subcellularLocation>
</comment>
<dbReference type="InterPro" id="IPR035965">
    <property type="entry name" value="PAS-like_dom_sf"/>
</dbReference>
<evidence type="ECO:0000256" key="7">
    <source>
        <dbReference type="ARBA" id="ARBA00022679"/>
    </source>
</evidence>
<dbReference type="SMART" id="SM00086">
    <property type="entry name" value="PAC"/>
    <property type="match status" value="3"/>
</dbReference>
<feature type="domain" description="PAS" evidence="15">
    <location>
        <begin position="17"/>
        <end position="87"/>
    </location>
</feature>
<keyword evidence="13" id="KW-0472">Membrane</keyword>
<dbReference type="Pfam" id="PF08447">
    <property type="entry name" value="PAS_3"/>
    <property type="match status" value="2"/>
</dbReference>
<keyword evidence="5" id="KW-0997">Cell inner membrane</keyword>
<dbReference type="InterPro" id="IPR001610">
    <property type="entry name" value="PAC"/>
</dbReference>
<dbReference type="PROSITE" id="PS50112">
    <property type="entry name" value="PAS"/>
    <property type="match status" value="3"/>
</dbReference>
<dbReference type="NCBIfam" id="TIGR00229">
    <property type="entry name" value="sensory_box"/>
    <property type="match status" value="3"/>
</dbReference>
<evidence type="ECO:0000256" key="6">
    <source>
        <dbReference type="ARBA" id="ARBA00022553"/>
    </source>
</evidence>
<keyword evidence="11" id="KW-0418">Kinase</keyword>
<accession>A0A327WJ10</accession>
<reference evidence="17 18" key="1">
    <citation type="submission" date="2018-06" db="EMBL/GenBank/DDBJ databases">
        <title>Genomic Encyclopedia of Archaeal and Bacterial Type Strains, Phase II (KMG-II): from individual species to whole genera.</title>
        <authorList>
            <person name="Goeker M."/>
        </authorList>
    </citation>
    <scope>NUCLEOTIDE SEQUENCE [LARGE SCALE GENOMIC DNA]</scope>
    <source>
        <strain evidence="17 18">DSM 21851</strain>
    </source>
</reference>
<feature type="domain" description="Histidine kinase" evidence="14">
    <location>
        <begin position="404"/>
        <end position="544"/>
    </location>
</feature>
<dbReference type="InterPro" id="IPR000014">
    <property type="entry name" value="PAS"/>
</dbReference>
<dbReference type="CDD" id="cd00130">
    <property type="entry name" value="PAS"/>
    <property type="match status" value="3"/>
</dbReference>
<dbReference type="PROSITE" id="PS50109">
    <property type="entry name" value="HIS_KIN"/>
    <property type="match status" value="1"/>
</dbReference>
<keyword evidence="10" id="KW-0547">Nucleotide-binding</keyword>
<keyword evidence="4" id="KW-1003">Cell membrane</keyword>
<dbReference type="Gene3D" id="3.30.450.20">
    <property type="entry name" value="PAS domain"/>
    <property type="match status" value="3"/>
</dbReference>
<evidence type="ECO:0000313" key="17">
    <source>
        <dbReference type="EMBL" id="RAJ91054.1"/>
    </source>
</evidence>
<evidence type="ECO:0000259" key="16">
    <source>
        <dbReference type="PROSITE" id="PS50113"/>
    </source>
</evidence>
<keyword evidence="7" id="KW-0808">Transferase</keyword>
<dbReference type="InterPro" id="IPR036097">
    <property type="entry name" value="HisK_dim/P_sf"/>
</dbReference>
<evidence type="ECO:0000256" key="11">
    <source>
        <dbReference type="ARBA" id="ARBA00022777"/>
    </source>
</evidence>
<dbReference type="Proteomes" id="UP000248790">
    <property type="component" value="Unassembled WGS sequence"/>
</dbReference>
<dbReference type="SMART" id="SM00091">
    <property type="entry name" value="PAS"/>
    <property type="match status" value="3"/>
</dbReference>
<evidence type="ECO:0000256" key="8">
    <source>
        <dbReference type="ARBA" id="ARBA00022692"/>
    </source>
</evidence>
<evidence type="ECO:0000256" key="2">
    <source>
        <dbReference type="ARBA" id="ARBA00004429"/>
    </source>
</evidence>
<keyword evidence="6" id="KW-0597">Phosphoprotein</keyword>
<dbReference type="SUPFAM" id="SSF55874">
    <property type="entry name" value="ATPase domain of HSP90 chaperone/DNA topoisomerase II/histidine kinase"/>
    <property type="match status" value="1"/>
</dbReference>
<feature type="domain" description="PAS" evidence="15">
    <location>
        <begin position="143"/>
        <end position="215"/>
    </location>
</feature>
<dbReference type="InterPro" id="IPR013655">
    <property type="entry name" value="PAS_fold_3"/>
</dbReference>
<gene>
    <name evidence="17" type="ORF">LX87_05395</name>
</gene>
<evidence type="ECO:0000256" key="1">
    <source>
        <dbReference type="ARBA" id="ARBA00000085"/>
    </source>
</evidence>
<sequence>MNTSAQPEFWGDLGPTTADDYQTLLESFAQAFWETDAQGHVVTDSPSWRAYTGQSLEQWLGQGWLSAVHPQDRAAAQRQWQHSVQQRSPYNAEYRMQRPDGGWRWTNVRASPMLNPDGSVRKWLGLNIDISEKKQAEQALRRQQHRTRLTIEAARMATWEWDLITNQVYWNEQHFQLLGLTPQDGPLSAQMFTSLLHPEDAGRIEAELTQSVQLRTPYDAQYRIIRPDGQIRWMNGHGQVTEVVEGKAIRMSGVMVDITDRKLAEESIRMSQERLQRALSIHTVGVIYFDLEGNIHDTNEAFERMSGYSHQALVSGQVGWDQLIPEEFMAVSLNSQQEYRIKGENTPYEKQFIRPDGSRWWGLFAGKRLCEGEYVEFVLDITESKQTAQALKEASQRKDEFLAMLAHELRNPLASIRLGLGLLSWTDETDPLQQQTVRLISQQVDHLVRLVDELLDVSRISRGKIQLKLETVELTGLIASSVAAIRPQYDALGKGLHFTPWGKPLFVQGDPTRLGQVVTNLLTNGLRYTGEQGQVWVSLQEKDG</sequence>
<dbReference type="Pfam" id="PF13426">
    <property type="entry name" value="PAS_9"/>
    <property type="match status" value="1"/>
</dbReference>
<dbReference type="SUPFAM" id="SSF47384">
    <property type="entry name" value="Homodimeric domain of signal transducing histidine kinase"/>
    <property type="match status" value="1"/>
</dbReference>
<keyword evidence="8" id="KW-0812">Transmembrane</keyword>
<evidence type="ECO:0000256" key="9">
    <source>
        <dbReference type="ARBA" id="ARBA00022737"/>
    </source>
</evidence>
<protein>
    <recommendedName>
        <fullName evidence="3">histidine kinase</fullName>
        <ecNumber evidence="3">2.7.13.3</ecNumber>
    </recommendedName>
</protein>
<keyword evidence="12" id="KW-1133">Transmembrane helix</keyword>
<comment type="catalytic activity">
    <reaction evidence="1">
        <text>ATP + protein L-histidine = ADP + protein N-phospho-L-histidine.</text>
        <dbReference type="EC" id="2.7.13.3"/>
    </reaction>
</comment>
<evidence type="ECO:0000256" key="5">
    <source>
        <dbReference type="ARBA" id="ARBA00022519"/>
    </source>
</evidence>
<dbReference type="Gene3D" id="3.30.565.10">
    <property type="entry name" value="Histidine kinase-like ATPase, C-terminal domain"/>
    <property type="match status" value="1"/>
</dbReference>
<dbReference type="PROSITE" id="PS50113">
    <property type="entry name" value="PAC"/>
    <property type="match status" value="2"/>
</dbReference>
<evidence type="ECO:0000259" key="15">
    <source>
        <dbReference type="PROSITE" id="PS50112"/>
    </source>
</evidence>
<dbReference type="EC" id="2.7.13.3" evidence="3"/>
<dbReference type="InterPro" id="IPR000700">
    <property type="entry name" value="PAS-assoc_C"/>
</dbReference>
<name>A0A327WJ10_LARAB</name>
<dbReference type="GO" id="GO:0005886">
    <property type="term" value="C:plasma membrane"/>
    <property type="evidence" value="ECO:0007669"/>
    <property type="project" value="UniProtKB-SubCell"/>
</dbReference>
<organism evidence="17 18">
    <name type="scientific">Larkinella arboricola</name>
    <dbReference type="NCBI Taxonomy" id="643671"/>
    <lineage>
        <taxon>Bacteria</taxon>
        <taxon>Pseudomonadati</taxon>
        <taxon>Bacteroidota</taxon>
        <taxon>Cytophagia</taxon>
        <taxon>Cytophagales</taxon>
        <taxon>Spirosomataceae</taxon>
        <taxon>Larkinella</taxon>
    </lineage>
</organism>
<dbReference type="GO" id="GO:0000155">
    <property type="term" value="F:phosphorelay sensor kinase activity"/>
    <property type="evidence" value="ECO:0007669"/>
    <property type="project" value="InterPro"/>
</dbReference>
<dbReference type="AlphaFoldDB" id="A0A327WJ10"/>
<evidence type="ECO:0000256" key="13">
    <source>
        <dbReference type="ARBA" id="ARBA00023136"/>
    </source>
</evidence>